<dbReference type="EMBL" id="FNXY01000003">
    <property type="protein sequence ID" value="SEI71456.1"/>
    <property type="molecule type" value="Genomic_DNA"/>
</dbReference>
<evidence type="ECO:0000313" key="1">
    <source>
        <dbReference type="EMBL" id="SEI71456.1"/>
    </source>
</evidence>
<dbReference type="OrthoDB" id="944318at2"/>
<dbReference type="Proteomes" id="UP000199532">
    <property type="component" value="Unassembled WGS sequence"/>
</dbReference>
<organism evidence="1 2">
    <name type="scientific">Dyadobacter koreensis</name>
    <dbReference type="NCBI Taxonomy" id="408657"/>
    <lineage>
        <taxon>Bacteria</taxon>
        <taxon>Pseudomonadati</taxon>
        <taxon>Bacteroidota</taxon>
        <taxon>Cytophagia</taxon>
        <taxon>Cytophagales</taxon>
        <taxon>Spirosomataceae</taxon>
        <taxon>Dyadobacter</taxon>
    </lineage>
</organism>
<dbReference type="PANTHER" id="PTHR35586">
    <property type="entry name" value="SLL1691 PROTEIN"/>
    <property type="match status" value="1"/>
</dbReference>
<accession>A0A1H6SX28</accession>
<name>A0A1H6SX28_9BACT</name>
<sequence>MKRNDTLWKGILENVYEDFLRFFFERADELFDIGQGFQFLDKELEQLFPAEDLESPKFVDKLVKVFTKSGTDEWILVHIEVQGYDDKDFARRMFKYFYRILDKYGKPVTAVAIFTDPNPKFRPREYTYDYLGTKCLFRFNTYKIVDQNEDLLIQNHNPFSVVVLTVLLALKKKNLSDEDLFNLKFSLAKNLFERNIPKKKINDLIIFLQRYVTFADPFYNAKFDTQIQELTENQKSMGIRELVLDLAKKEGVKEGIERGIVKGREESKSEFVRNLLATAKFTAAEIAALANVTEVFVLKIQKTM</sequence>
<gene>
    <name evidence="1" type="ORF">SAMN04487995_1837</name>
</gene>
<protein>
    <recommendedName>
        <fullName evidence="3">Transposase (putative) YhgA-like domain-containing protein</fullName>
    </recommendedName>
</protein>
<dbReference type="AlphaFoldDB" id="A0A1H6SX28"/>
<reference evidence="1 2" key="1">
    <citation type="submission" date="2016-10" db="EMBL/GenBank/DDBJ databases">
        <authorList>
            <person name="de Groot N.N."/>
        </authorList>
    </citation>
    <scope>NUCLEOTIDE SEQUENCE [LARGE SCALE GENOMIC DNA]</scope>
    <source>
        <strain evidence="1 2">DSM 19938</strain>
    </source>
</reference>
<dbReference type="RefSeq" id="WP_090335469.1">
    <property type="nucleotide sequence ID" value="NZ_FNXY01000003.1"/>
</dbReference>
<keyword evidence="2" id="KW-1185">Reference proteome</keyword>
<evidence type="ECO:0008006" key="3">
    <source>
        <dbReference type="Google" id="ProtNLM"/>
    </source>
</evidence>
<evidence type="ECO:0000313" key="2">
    <source>
        <dbReference type="Proteomes" id="UP000199532"/>
    </source>
</evidence>
<dbReference type="STRING" id="408657.SAMN04487995_1837"/>
<proteinExistence type="predicted"/>
<dbReference type="PANTHER" id="PTHR35586:SF1">
    <property type="entry name" value="SLL1691 PROTEIN"/>
    <property type="match status" value="1"/>
</dbReference>